<dbReference type="AlphaFoldDB" id="A0AA38P4R3"/>
<feature type="transmembrane region" description="Helical" evidence="1">
    <location>
        <begin position="38"/>
        <end position="60"/>
    </location>
</feature>
<reference evidence="2" key="1">
    <citation type="submission" date="2022-08" db="EMBL/GenBank/DDBJ databases">
        <authorList>
            <consortium name="DOE Joint Genome Institute"/>
            <person name="Min B."/>
            <person name="Riley R."/>
            <person name="Sierra-Patev S."/>
            <person name="Naranjo-Ortiz M."/>
            <person name="Looney B."/>
            <person name="Konkel Z."/>
            <person name="Slot J.C."/>
            <person name="Sakamoto Y."/>
            <person name="Steenwyk J.L."/>
            <person name="Rokas A."/>
            <person name="Carro J."/>
            <person name="Camarero S."/>
            <person name="Ferreira P."/>
            <person name="Molpeceres G."/>
            <person name="Ruiz-Duenas F.J."/>
            <person name="Serrano A."/>
            <person name="Henrissat B."/>
            <person name="Drula E."/>
            <person name="Hughes K.W."/>
            <person name="Mata J.L."/>
            <person name="Ishikawa N.K."/>
            <person name="Vargas-Isla R."/>
            <person name="Ushijima S."/>
            <person name="Smith C.A."/>
            <person name="Ahrendt S."/>
            <person name="Andreopoulos W."/>
            <person name="He G."/>
            <person name="Labutti K."/>
            <person name="Lipzen A."/>
            <person name="Ng V."/>
            <person name="Sandor L."/>
            <person name="Barry K."/>
            <person name="Martinez A.T."/>
            <person name="Xiao Y."/>
            <person name="Gibbons J.G."/>
            <person name="Terashima K."/>
            <person name="Hibbett D.S."/>
            <person name="Grigoriev I.V."/>
        </authorList>
    </citation>
    <scope>NUCLEOTIDE SEQUENCE</scope>
    <source>
        <strain evidence="2">TFB9207</strain>
    </source>
</reference>
<gene>
    <name evidence="2" type="ORF">F5878DRAFT_711527</name>
</gene>
<organism evidence="2 3">
    <name type="scientific">Lentinula raphanica</name>
    <dbReference type="NCBI Taxonomy" id="153919"/>
    <lineage>
        <taxon>Eukaryota</taxon>
        <taxon>Fungi</taxon>
        <taxon>Dikarya</taxon>
        <taxon>Basidiomycota</taxon>
        <taxon>Agaricomycotina</taxon>
        <taxon>Agaricomycetes</taxon>
        <taxon>Agaricomycetidae</taxon>
        <taxon>Agaricales</taxon>
        <taxon>Marasmiineae</taxon>
        <taxon>Omphalotaceae</taxon>
        <taxon>Lentinula</taxon>
    </lineage>
</organism>
<keyword evidence="1" id="KW-0472">Membrane</keyword>
<dbReference type="Proteomes" id="UP001163846">
    <property type="component" value="Unassembled WGS sequence"/>
</dbReference>
<name>A0AA38P4R3_9AGAR</name>
<evidence type="ECO:0000313" key="3">
    <source>
        <dbReference type="Proteomes" id="UP001163846"/>
    </source>
</evidence>
<accession>A0AA38P4R3</accession>
<sequence>MPGHVFLIYAFVFLPPLVRYSRQLEVLKKELGSKDCTLTSFIASTVILLLFIPALPYLSLSSIMGIPKLARRITLALLLASVRDCMGVPLVLVPGQTPTDQHIESRGNGASTIAVFMRRNPVYTRYKIHDTEIGEYEYTDFIFGIRPVDFDPISAGNDDVTWNVIAGTHPARSKGPRVRKLGEIHFPGPEVRSFLLGSGEPSEVDKGVLLRGSLLVKGGKTFDPEKQDPSDMDYHRVAEAMVDTRLRNLPDFCRDALKQVTDIESRERLEKEVPGLRFEELEVSGVKVWDEFRSRATAFHEKHKTQ</sequence>
<keyword evidence="1" id="KW-0812">Transmembrane</keyword>
<protein>
    <submittedName>
        <fullName evidence="2">Uncharacterized protein</fullName>
    </submittedName>
</protein>
<keyword evidence="1" id="KW-1133">Transmembrane helix</keyword>
<evidence type="ECO:0000256" key="1">
    <source>
        <dbReference type="SAM" id="Phobius"/>
    </source>
</evidence>
<comment type="caution">
    <text evidence="2">The sequence shown here is derived from an EMBL/GenBank/DDBJ whole genome shotgun (WGS) entry which is preliminary data.</text>
</comment>
<keyword evidence="3" id="KW-1185">Reference proteome</keyword>
<dbReference type="EMBL" id="MU806331">
    <property type="protein sequence ID" value="KAJ3836302.1"/>
    <property type="molecule type" value="Genomic_DNA"/>
</dbReference>
<evidence type="ECO:0000313" key="2">
    <source>
        <dbReference type="EMBL" id="KAJ3836302.1"/>
    </source>
</evidence>
<proteinExistence type="predicted"/>